<accession>A0AAD7XAL4</accession>
<comment type="caution">
    <text evidence="4">The sequence shown here is derived from an EMBL/GenBank/DDBJ whole genome shotgun (WGS) entry which is preliminary data.</text>
</comment>
<comment type="similarity">
    <text evidence="1">Belongs to the iron/ascorbate-dependent oxidoreductase family.</text>
</comment>
<feature type="compositionally biased region" description="Acidic residues" evidence="2">
    <location>
        <begin position="188"/>
        <end position="199"/>
    </location>
</feature>
<keyword evidence="5" id="KW-1185">Reference proteome</keyword>
<evidence type="ECO:0000256" key="1">
    <source>
        <dbReference type="RuleBase" id="RU003682"/>
    </source>
</evidence>
<dbReference type="PROSITE" id="PS51471">
    <property type="entry name" value="FE2OG_OXY"/>
    <property type="match status" value="1"/>
</dbReference>
<dbReference type="InterPro" id="IPR005123">
    <property type="entry name" value="Oxoglu/Fe-dep_dioxygenase_dom"/>
</dbReference>
<sequence>MAFRNRSYEPLPPSDPVLRQQLGSLRSAIVHKPPFCQGLAPLAVDDLVLFYGKGSNARRINLLNASAEELQHLAETCDPATFGVDQQDVYDETYRKAGKLDRTDFALANFSPDAVGILDEVRNELLIEGLEKSERIHAELYKLNVYGPGSFFKAHVDTPRSERMFGSLVIVFPTAHEGGELVLRQEKEDSDDSNTEDSEDPKQEDSEDTEMKDSSGPHKDEWTFDSSALLSSAAQTESSMPASAPVAYVAFYSDVEHEVLPVRSGYRVTITYNLYYEQDPASASGGGSVVPRSVPPNEQTFKSTFKALLDDPTFLPTGGNLLFTFLHQYPLPRGSKASKAALQDVRFRLKGSDAVIMKVVQEFHLNATLGIVYQDVPEYGDVNYVLCDEVVSLEGEEVWSESLCEFLLEDSDAVVLNPNPRWAKMYRRTAQVHWIATAPWRFNSNKETFVAHGNEATLSHTYWRISMLVRVGAAGSRAVAVENVETPKA</sequence>
<dbReference type="Gene3D" id="2.60.120.620">
    <property type="entry name" value="q2cbj1_9rhob like domain"/>
    <property type="match status" value="1"/>
</dbReference>
<dbReference type="AlphaFoldDB" id="A0AAD7XAL4"/>
<proteinExistence type="inferred from homology"/>
<organism evidence="4 5">
    <name type="scientific">Trametes cubensis</name>
    <dbReference type="NCBI Taxonomy" id="1111947"/>
    <lineage>
        <taxon>Eukaryota</taxon>
        <taxon>Fungi</taxon>
        <taxon>Dikarya</taxon>
        <taxon>Basidiomycota</taxon>
        <taxon>Agaricomycotina</taxon>
        <taxon>Agaricomycetes</taxon>
        <taxon>Polyporales</taxon>
        <taxon>Polyporaceae</taxon>
        <taxon>Trametes</taxon>
    </lineage>
</organism>
<dbReference type="Proteomes" id="UP001215151">
    <property type="component" value="Unassembled WGS sequence"/>
</dbReference>
<feature type="domain" description="Fe2OG dioxygenase" evidence="3">
    <location>
        <begin position="135"/>
        <end position="276"/>
    </location>
</feature>
<name>A0AAD7XAL4_9APHY</name>
<keyword evidence="1" id="KW-0408">Iron</keyword>
<feature type="region of interest" description="Disordered" evidence="2">
    <location>
        <begin position="184"/>
        <end position="220"/>
    </location>
</feature>
<dbReference type="GO" id="GO:0046872">
    <property type="term" value="F:metal ion binding"/>
    <property type="evidence" value="ECO:0007669"/>
    <property type="project" value="UniProtKB-KW"/>
</dbReference>
<reference evidence="4" key="1">
    <citation type="submission" date="2022-11" db="EMBL/GenBank/DDBJ databases">
        <title>Genome Sequence of Cubamyces cubensis.</title>
        <authorList>
            <person name="Buettner E."/>
        </authorList>
    </citation>
    <scope>NUCLEOTIDE SEQUENCE</scope>
    <source>
        <strain evidence="4">MPL-01</strain>
    </source>
</reference>
<keyword evidence="1" id="KW-0479">Metal-binding</keyword>
<dbReference type="Pfam" id="PF13640">
    <property type="entry name" value="2OG-FeII_Oxy_3"/>
    <property type="match status" value="1"/>
</dbReference>
<gene>
    <name evidence="4" type="ORF">ONZ51_g6410</name>
</gene>
<feature type="compositionally biased region" description="Basic and acidic residues" evidence="2">
    <location>
        <begin position="200"/>
        <end position="220"/>
    </location>
</feature>
<dbReference type="GO" id="GO:0016491">
    <property type="term" value="F:oxidoreductase activity"/>
    <property type="evidence" value="ECO:0007669"/>
    <property type="project" value="UniProtKB-KW"/>
</dbReference>
<protein>
    <recommendedName>
        <fullName evidence="3">Fe2OG dioxygenase domain-containing protein</fullName>
    </recommendedName>
</protein>
<dbReference type="InterPro" id="IPR044862">
    <property type="entry name" value="Pro_4_hyd_alph_FE2OG_OXY"/>
</dbReference>
<dbReference type="PANTHER" id="PTHR33099">
    <property type="entry name" value="FE2OG DIOXYGENASE DOMAIN-CONTAINING PROTEIN"/>
    <property type="match status" value="1"/>
</dbReference>
<evidence type="ECO:0000259" key="3">
    <source>
        <dbReference type="PROSITE" id="PS51471"/>
    </source>
</evidence>
<dbReference type="PANTHER" id="PTHR33099:SF7">
    <property type="entry name" value="MYND-TYPE DOMAIN-CONTAINING PROTEIN"/>
    <property type="match status" value="1"/>
</dbReference>
<evidence type="ECO:0000256" key="2">
    <source>
        <dbReference type="SAM" id="MobiDB-lite"/>
    </source>
</evidence>
<keyword evidence="1" id="KW-0560">Oxidoreductase</keyword>
<evidence type="ECO:0000313" key="4">
    <source>
        <dbReference type="EMBL" id="KAJ8480820.1"/>
    </source>
</evidence>
<dbReference type="EMBL" id="JAPEVG010000153">
    <property type="protein sequence ID" value="KAJ8480820.1"/>
    <property type="molecule type" value="Genomic_DNA"/>
</dbReference>
<evidence type="ECO:0000313" key="5">
    <source>
        <dbReference type="Proteomes" id="UP001215151"/>
    </source>
</evidence>